<accession>A0AAW1LB46</accession>
<feature type="compositionally biased region" description="Basic and acidic residues" evidence="1">
    <location>
        <begin position="73"/>
        <end position="93"/>
    </location>
</feature>
<feature type="compositionally biased region" description="Polar residues" evidence="1">
    <location>
        <begin position="96"/>
        <end position="115"/>
    </location>
</feature>
<proteinExistence type="predicted"/>
<evidence type="ECO:0000313" key="3">
    <source>
        <dbReference type="Proteomes" id="UP001458880"/>
    </source>
</evidence>
<organism evidence="2 3">
    <name type="scientific">Popillia japonica</name>
    <name type="common">Japanese beetle</name>
    <dbReference type="NCBI Taxonomy" id="7064"/>
    <lineage>
        <taxon>Eukaryota</taxon>
        <taxon>Metazoa</taxon>
        <taxon>Ecdysozoa</taxon>
        <taxon>Arthropoda</taxon>
        <taxon>Hexapoda</taxon>
        <taxon>Insecta</taxon>
        <taxon>Pterygota</taxon>
        <taxon>Neoptera</taxon>
        <taxon>Endopterygota</taxon>
        <taxon>Coleoptera</taxon>
        <taxon>Polyphaga</taxon>
        <taxon>Scarabaeiformia</taxon>
        <taxon>Scarabaeidae</taxon>
        <taxon>Rutelinae</taxon>
        <taxon>Popillia</taxon>
    </lineage>
</organism>
<feature type="region of interest" description="Disordered" evidence="1">
    <location>
        <begin position="73"/>
        <end position="147"/>
    </location>
</feature>
<sequence>MPLYSTLEQDGIAEQANRHVVKLARLMLSVSTLSKTFWAHEKIHLSYGPAMHSIPLISIQLGNLIRYINDKDNYKNKDNQDEKVEGFSEDIKHSYKSTSNTEEVSTSDSYSTAGSDGQEEESRDIGFRRSTRATRRPVSFGDYEVES</sequence>
<name>A0AAW1LB46_POPJA</name>
<comment type="caution">
    <text evidence="2">The sequence shown here is derived from an EMBL/GenBank/DDBJ whole genome shotgun (WGS) entry which is preliminary data.</text>
</comment>
<gene>
    <name evidence="2" type="ORF">QE152_g12982</name>
</gene>
<evidence type="ECO:0000256" key="1">
    <source>
        <dbReference type="SAM" id="MobiDB-lite"/>
    </source>
</evidence>
<dbReference type="Proteomes" id="UP001458880">
    <property type="component" value="Unassembled WGS sequence"/>
</dbReference>
<protein>
    <submittedName>
        <fullName evidence="2">Uncharacterized protein</fullName>
    </submittedName>
</protein>
<dbReference type="AlphaFoldDB" id="A0AAW1LB46"/>
<evidence type="ECO:0000313" key="2">
    <source>
        <dbReference type="EMBL" id="KAK9732136.1"/>
    </source>
</evidence>
<keyword evidence="3" id="KW-1185">Reference proteome</keyword>
<reference evidence="2 3" key="1">
    <citation type="journal article" date="2024" name="BMC Genomics">
        <title>De novo assembly and annotation of Popillia japonica's genome with initial clues to its potential as an invasive pest.</title>
        <authorList>
            <person name="Cucini C."/>
            <person name="Boschi S."/>
            <person name="Funari R."/>
            <person name="Cardaioli E."/>
            <person name="Iannotti N."/>
            <person name="Marturano G."/>
            <person name="Paoli F."/>
            <person name="Bruttini M."/>
            <person name="Carapelli A."/>
            <person name="Frati F."/>
            <person name="Nardi F."/>
        </authorList>
    </citation>
    <scope>NUCLEOTIDE SEQUENCE [LARGE SCALE GENOMIC DNA]</scope>
    <source>
        <strain evidence="2">DMR45628</strain>
    </source>
</reference>
<dbReference type="EMBL" id="JASPKY010000121">
    <property type="protein sequence ID" value="KAK9732136.1"/>
    <property type="molecule type" value="Genomic_DNA"/>
</dbReference>